<keyword evidence="6 12" id="KW-0863">Zinc-finger</keyword>
<evidence type="ECO:0000256" key="11">
    <source>
        <dbReference type="ARBA" id="ARBA00023242"/>
    </source>
</evidence>
<keyword evidence="5" id="KW-0677">Repeat</keyword>
<evidence type="ECO:0000256" key="3">
    <source>
        <dbReference type="ARBA" id="ARBA00006991"/>
    </source>
</evidence>
<evidence type="ECO:0000256" key="9">
    <source>
        <dbReference type="ARBA" id="ARBA00023125"/>
    </source>
</evidence>
<keyword evidence="4" id="KW-0479">Metal-binding</keyword>
<evidence type="ECO:0000256" key="7">
    <source>
        <dbReference type="ARBA" id="ARBA00022833"/>
    </source>
</evidence>
<dbReference type="PROSITE" id="PS50157">
    <property type="entry name" value="ZINC_FINGER_C2H2_2"/>
    <property type="match status" value="2"/>
</dbReference>
<dbReference type="GeneTree" id="ENSGT01150000286981"/>
<feature type="domain" description="C2H2-type" evidence="13">
    <location>
        <begin position="34"/>
        <end position="58"/>
    </location>
</feature>
<keyword evidence="10" id="KW-0804">Transcription</keyword>
<dbReference type="PANTHER" id="PTHR16515">
    <property type="entry name" value="PR DOMAIN ZINC FINGER PROTEIN"/>
    <property type="match status" value="1"/>
</dbReference>
<feature type="domain" description="C2H2-type" evidence="13">
    <location>
        <begin position="6"/>
        <end position="33"/>
    </location>
</feature>
<evidence type="ECO:0000256" key="10">
    <source>
        <dbReference type="ARBA" id="ARBA00023163"/>
    </source>
</evidence>
<dbReference type="InterPro" id="IPR050331">
    <property type="entry name" value="Zinc_finger"/>
</dbReference>
<dbReference type="InterPro" id="IPR013087">
    <property type="entry name" value="Znf_C2H2_type"/>
</dbReference>
<dbReference type="SUPFAM" id="SSF57667">
    <property type="entry name" value="beta-beta-alpha zinc fingers"/>
    <property type="match status" value="1"/>
</dbReference>
<evidence type="ECO:0000256" key="2">
    <source>
        <dbReference type="ARBA" id="ARBA00004123"/>
    </source>
</evidence>
<dbReference type="AlphaFoldDB" id="A0A3B5LFY4"/>
<evidence type="ECO:0000313" key="15">
    <source>
        <dbReference type="Proteomes" id="UP000261380"/>
    </source>
</evidence>
<keyword evidence="11" id="KW-0539">Nucleus</keyword>
<dbReference type="GO" id="GO:0010468">
    <property type="term" value="P:regulation of gene expression"/>
    <property type="evidence" value="ECO:0007669"/>
    <property type="project" value="TreeGrafter"/>
</dbReference>
<dbReference type="Gene3D" id="3.30.160.60">
    <property type="entry name" value="Classic Zinc Finger"/>
    <property type="match status" value="2"/>
</dbReference>
<keyword evidence="8" id="KW-0805">Transcription regulation</keyword>
<evidence type="ECO:0000256" key="5">
    <source>
        <dbReference type="ARBA" id="ARBA00022737"/>
    </source>
</evidence>
<organism evidence="14 15">
    <name type="scientific">Xiphophorus couchianus</name>
    <name type="common">Monterrey platyfish</name>
    <dbReference type="NCBI Taxonomy" id="32473"/>
    <lineage>
        <taxon>Eukaryota</taxon>
        <taxon>Metazoa</taxon>
        <taxon>Chordata</taxon>
        <taxon>Craniata</taxon>
        <taxon>Vertebrata</taxon>
        <taxon>Euteleostomi</taxon>
        <taxon>Actinopterygii</taxon>
        <taxon>Neopterygii</taxon>
        <taxon>Teleostei</taxon>
        <taxon>Neoteleostei</taxon>
        <taxon>Acanthomorphata</taxon>
        <taxon>Ovalentaria</taxon>
        <taxon>Atherinomorphae</taxon>
        <taxon>Cyprinodontiformes</taxon>
        <taxon>Poeciliidae</taxon>
        <taxon>Poeciliinae</taxon>
        <taxon>Xiphophorus</taxon>
    </lineage>
</organism>
<keyword evidence="9" id="KW-0238">DNA-binding</keyword>
<sequence length="60" mass="6859">YGQTPFSCPSCRKQFIQKGHLTGHMRIHTGEKPFLCEICGKSFSQKSYLSQHHRAHDGII</sequence>
<dbReference type="GO" id="GO:0003677">
    <property type="term" value="F:DNA binding"/>
    <property type="evidence" value="ECO:0007669"/>
    <property type="project" value="UniProtKB-KW"/>
</dbReference>
<comment type="subcellular location">
    <subcellularLocation>
        <location evidence="2">Nucleus</location>
    </subcellularLocation>
</comment>
<evidence type="ECO:0000256" key="6">
    <source>
        <dbReference type="ARBA" id="ARBA00022771"/>
    </source>
</evidence>
<dbReference type="FunFam" id="3.30.160.60:FF:002274">
    <property type="entry name" value="Zinc finger protein 432"/>
    <property type="match status" value="1"/>
</dbReference>
<keyword evidence="7" id="KW-0862">Zinc</keyword>
<dbReference type="PROSITE" id="PS00028">
    <property type="entry name" value="ZINC_FINGER_C2H2_1"/>
    <property type="match status" value="2"/>
</dbReference>
<keyword evidence="15" id="KW-1185">Reference proteome</keyword>
<protein>
    <recommendedName>
        <fullName evidence="13">C2H2-type domain-containing protein</fullName>
    </recommendedName>
</protein>
<name>A0A3B5LFY4_9TELE</name>
<accession>A0A3B5LFY4</accession>
<evidence type="ECO:0000256" key="4">
    <source>
        <dbReference type="ARBA" id="ARBA00022723"/>
    </source>
</evidence>
<evidence type="ECO:0000259" key="13">
    <source>
        <dbReference type="PROSITE" id="PS50157"/>
    </source>
</evidence>
<dbReference type="PANTHER" id="PTHR16515:SF49">
    <property type="entry name" value="GASTRULA ZINC FINGER PROTEIN XLCGF49.1-LIKE-RELATED"/>
    <property type="match status" value="1"/>
</dbReference>
<dbReference type="GO" id="GO:0005634">
    <property type="term" value="C:nucleus"/>
    <property type="evidence" value="ECO:0007669"/>
    <property type="project" value="UniProtKB-SubCell"/>
</dbReference>
<dbReference type="SMART" id="SM00355">
    <property type="entry name" value="ZnF_C2H2"/>
    <property type="match status" value="2"/>
</dbReference>
<reference evidence="14" key="1">
    <citation type="submission" date="2025-08" db="UniProtKB">
        <authorList>
            <consortium name="Ensembl"/>
        </authorList>
    </citation>
    <scope>IDENTIFICATION</scope>
</reference>
<dbReference type="GO" id="GO:0008270">
    <property type="term" value="F:zinc ion binding"/>
    <property type="evidence" value="ECO:0007669"/>
    <property type="project" value="UniProtKB-KW"/>
</dbReference>
<dbReference type="STRING" id="32473.ENSXCOP00000009767"/>
<evidence type="ECO:0000256" key="12">
    <source>
        <dbReference type="PROSITE-ProRule" id="PRU00042"/>
    </source>
</evidence>
<dbReference type="FunFam" id="3.30.160.60:FF:003288">
    <property type="entry name" value="Uncharacterized protein"/>
    <property type="match status" value="1"/>
</dbReference>
<evidence type="ECO:0000313" key="14">
    <source>
        <dbReference type="Ensembl" id="ENSXCOP00000009767.1"/>
    </source>
</evidence>
<proteinExistence type="inferred from homology"/>
<reference evidence="14" key="2">
    <citation type="submission" date="2025-09" db="UniProtKB">
        <authorList>
            <consortium name="Ensembl"/>
        </authorList>
    </citation>
    <scope>IDENTIFICATION</scope>
</reference>
<dbReference type="Proteomes" id="UP000261380">
    <property type="component" value="Unplaced"/>
</dbReference>
<comment type="similarity">
    <text evidence="3">Belongs to the krueppel C2H2-type zinc-finger protein family.</text>
</comment>
<comment type="function">
    <text evidence="1">May be involved in transcriptional regulation.</text>
</comment>
<evidence type="ECO:0000256" key="1">
    <source>
        <dbReference type="ARBA" id="ARBA00003767"/>
    </source>
</evidence>
<dbReference type="InterPro" id="IPR036236">
    <property type="entry name" value="Znf_C2H2_sf"/>
</dbReference>
<dbReference type="Pfam" id="PF13465">
    <property type="entry name" value="zf-H2C2_2"/>
    <property type="match status" value="1"/>
</dbReference>
<evidence type="ECO:0000256" key="8">
    <source>
        <dbReference type="ARBA" id="ARBA00023015"/>
    </source>
</evidence>
<dbReference type="Ensembl" id="ENSXCOT00000009881.1">
    <property type="protein sequence ID" value="ENSXCOP00000009767.1"/>
    <property type="gene ID" value="ENSXCOG00000007420.1"/>
</dbReference>